<feature type="signal peptide" evidence="1">
    <location>
        <begin position="1"/>
        <end position="21"/>
    </location>
</feature>
<evidence type="ECO:0000313" key="3">
    <source>
        <dbReference type="Proteomes" id="UP000449846"/>
    </source>
</evidence>
<name>A0A844HGT9_9RHOB</name>
<dbReference type="OrthoDB" id="7280794at2"/>
<gene>
    <name evidence="2" type="ORF">GL300_02665</name>
</gene>
<dbReference type="AlphaFoldDB" id="A0A844HGT9"/>
<evidence type="ECO:0000256" key="1">
    <source>
        <dbReference type="SAM" id="SignalP"/>
    </source>
</evidence>
<dbReference type="Proteomes" id="UP000449846">
    <property type="component" value="Unassembled WGS sequence"/>
</dbReference>
<dbReference type="EMBL" id="WMIG01000001">
    <property type="protein sequence ID" value="MTH58109.1"/>
    <property type="molecule type" value="Genomic_DNA"/>
</dbReference>
<sequence length="138" mass="14871">MLRTVLSSLCVVLALSIPSLAQQAGGSGLPPPATLAEWKKAASFRLKANIHPRMRAIGRLEPESDGQSATIAFQINPDGRITNVKIVNASEGLSPRMQKYIVKTFETMPRMPPFSPDMGAMPDLVTVAVNINCDSKKP</sequence>
<evidence type="ECO:0000313" key="2">
    <source>
        <dbReference type="EMBL" id="MTH58109.1"/>
    </source>
</evidence>
<reference evidence="2 3" key="1">
    <citation type="submission" date="2019-11" db="EMBL/GenBank/DDBJ databases">
        <authorList>
            <person name="Dong K."/>
        </authorList>
    </citation>
    <scope>NUCLEOTIDE SEQUENCE [LARGE SCALE GENOMIC DNA]</scope>
    <source>
        <strain evidence="2 3">NBRC 112902</strain>
    </source>
</reference>
<organism evidence="2 3">
    <name type="scientific">Paracoccus litorisediminis</name>
    <dbReference type="NCBI Taxonomy" id="2006130"/>
    <lineage>
        <taxon>Bacteria</taxon>
        <taxon>Pseudomonadati</taxon>
        <taxon>Pseudomonadota</taxon>
        <taxon>Alphaproteobacteria</taxon>
        <taxon>Rhodobacterales</taxon>
        <taxon>Paracoccaceae</taxon>
        <taxon>Paracoccus</taxon>
    </lineage>
</organism>
<accession>A0A844HGT9</accession>
<protein>
    <recommendedName>
        <fullName evidence="4">TonB family protein</fullName>
    </recommendedName>
</protein>
<feature type="chain" id="PRO_5032887093" description="TonB family protein" evidence="1">
    <location>
        <begin position="22"/>
        <end position="138"/>
    </location>
</feature>
<comment type="caution">
    <text evidence="2">The sequence shown here is derived from an EMBL/GenBank/DDBJ whole genome shotgun (WGS) entry which is preliminary data.</text>
</comment>
<keyword evidence="1" id="KW-0732">Signal</keyword>
<dbReference type="SUPFAM" id="SSF74653">
    <property type="entry name" value="TolA/TonB C-terminal domain"/>
    <property type="match status" value="1"/>
</dbReference>
<evidence type="ECO:0008006" key="4">
    <source>
        <dbReference type="Google" id="ProtNLM"/>
    </source>
</evidence>
<dbReference type="Gene3D" id="3.30.1150.10">
    <property type="match status" value="1"/>
</dbReference>
<keyword evidence="3" id="KW-1185">Reference proteome</keyword>
<proteinExistence type="predicted"/>
<dbReference type="RefSeq" id="WP_155038012.1">
    <property type="nucleotide sequence ID" value="NZ_WMIG01000001.1"/>
</dbReference>